<accession>A0ABV3XPA8</accession>
<dbReference type="Proteomes" id="UP001560045">
    <property type="component" value="Unassembled WGS sequence"/>
</dbReference>
<comment type="caution">
    <text evidence="1">The sequence shown here is derived from an EMBL/GenBank/DDBJ whole genome shotgun (WGS) entry which is preliminary data.</text>
</comment>
<dbReference type="RefSeq" id="WP_369210380.1">
    <property type="nucleotide sequence ID" value="NZ_JBFNXQ010000142.1"/>
</dbReference>
<proteinExistence type="predicted"/>
<evidence type="ECO:0000313" key="1">
    <source>
        <dbReference type="EMBL" id="MEX5721580.1"/>
    </source>
</evidence>
<evidence type="ECO:0000313" key="2">
    <source>
        <dbReference type="Proteomes" id="UP001560045"/>
    </source>
</evidence>
<keyword evidence="2" id="KW-1185">Reference proteome</keyword>
<reference evidence="1 2" key="1">
    <citation type="submission" date="2024-06" db="EMBL/GenBank/DDBJ databases">
        <title>Draft genome sequence of Geodermatophilus badlandi, a novel member of the Geodermatophilaceae isolated from badland sedimentary rocks in the Red desert, Wyoming, USA.</title>
        <authorList>
            <person name="Ben Tekaya S."/>
            <person name="Nouioui I."/>
            <person name="Flores G.M."/>
            <person name="Shaal M.N."/>
            <person name="Bredoire F."/>
            <person name="Basile F."/>
            <person name="Van Diepen L."/>
            <person name="Ward N.L."/>
        </authorList>
    </citation>
    <scope>NUCLEOTIDE SEQUENCE [LARGE SCALE GENOMIC DNA]</scope>
    <source>
        <strain evidence="1 2">WL48A</strain>
    </source>
</reference>
<dbReference type="EMBL" id="JBFNXQ010000142">
    <property type="protein sequence ID" value="MEX5721580.1"/>
    <property type="molecule type" value="Genomic_DNA"/>
</dbReference>
<organism evidence="1 2">
    <name type="scientific">Geodermatophilus maliterrae</name>
    <dbReference type="NCBI Taxonomy" id="3162531"/>
    <lineage>
        <taxon>Bacteria</taxon>
        <taxon>Bacillati</taxon>
        <taxon>Actinomycetota</taxon>
        <taxon>Actinomycetes</taxon>
        <taxon>Geodermatophilales</taxon>
        <taxon>Geodermatophilaceae</taxon>
        <taxon>Geodermatophilus</taxon>
    </lineage>
</organism>
<protein>
    <submittedName>
        <fullName evidence="1">Uncharacterized protein</fullName>
    </submittedName>
</protein>
<sequence>MGTEISTEMGAELRIGAATAAKPWNRVAVHRLNGVRSMLELQELDTFVPIELTMRLPYGSMDVPGRAYTVGIWSGARVDDQQMFWTVSVGTTLYQLLLTYDGSYRDTTPGSQPQLQDAEVLVDKRSVLKVSLADDGTATFSNNMGWLYELPVDESGNRTLTSELVDHIDPELQLLLDSNLQRALANWFHGLQPTDATTYGVPLLVVLLAAACCVKVKTGHTGKRDEDRYWEASLNCTCLDSK</sequence>
<name>A0ABV3XPA8_9ACTN</name>
<gene>
    <name evidence="1" type="ORF">ABQ292_24810</name>
</gene>